<dbReference type="InterPro" id="IPR029787">
    <property type="entry name" value="Nucleotide_cyclase"/>
</dbReference>
<dbReference type="NCBIfam" id="TIGR00254">
    <property type="entry name" value="GGDEF"/>
    <property type="match status" value="1"/>
</dbReference>
<dbReference type="CDD" id="cd00130">
    <property type="entry name" value="PAS"/>
    <property type="match status" value="2"/>
</dbReference>
<dbReference type="PROSITE" id="PS50112">
    <property type="entry name" value="PAS"/>
    <property type="match status" value="2"/>
</dbReference>
<dbReference type="InterPro" id="IPR035965">
    <property type="entry name" value="PAS-like_dom_sf"/>
</dbReference>
<dbReference type="Gene3D" id="3.30.70.270">
    <property type="match status" value="1"/>
</dbReference>
<dbReference type="Pfam" id="PF13426">
    <property type="entry name" value="PAS_9"/>
    <property type="match status" value="1"/>
</dbReference>
<dbReference type="AlphaFoldDB" id="A0A7X6DP76"/>
<feature type="domain" description="PAC" evidence="2">
    <location>
        <begin position="234"/>
        <end position="286"/>
    </location>
</feature>
<evidence type="ECO:0000313" key="4">
    <source>
        <dbReference type="EMBL" id="NKE70846.1"/>
    </source>
</evidence>
<dbReference type="PROSITE" id="PS50113">
    <property type="entry name" value="PAC"/>
    <property type="match status" value="2"/>
</dbReference>
<dbReference type="Pfam" id="PF00990">
    <property type="entry name" value="GGDEF"/>
    <property type="match status" value="1"/>
</dbReference>
<reference evidence="4 5" key="1">
    <citation type="journal article" date="2020" name="Nature">
        <title>Bacterial chemolithoautotrophy via manganese oxidation.</title>
        <authorList>
            <person name="Yu H."/>
            <person name="Leadbetter J.R."/>
        </authorList>
    </citation>
    <scope>NUCLEOTIDE SEQUENCE [LARGE SCALE GENOMIC DNA]</scope>
    <source>
        <strain evidence="4 5">Mn-1</strain>
    </source>
</reference>
<dbReference type="InterPro" id="IPR000700">
    <property type="entry name" value="PAS-assoc_C"/>
</dbReference>
<dbReference type="GO" id="GO:0003824">
    <property type="term" value="F:catalytic activity"/>
    <property type="evidence" value="ECO:0007669"/>
    <property type="project" value="UniProtKB-ARBA"/>
</dbReference>
<comment type="caution">
    <text evidence="4">The sequence shown here is derived from an EMBL/GenBank/DDBJ whole genome shotgun (WGS) entry which is preliminary data.</text>
</comment>
<dbReference type="InterPro" id="IPR013767">
    <property type="entry name" value="PAS_fold"/>
</dbReference>
<dbReference type="FunFam" id="3.30.70.270:FF:000001">
    <property type="entry name" value="Diguanylate cyclase domain protein"/>
    <property type="match status" value="1"/>
</dbReference>
<dbReference type="NCBIfam" id="TIGR00229">
    <property type="entry name" value="sensory_box"/>
    <property type="match status" value="2"/>
</dbReference>
<dbReference type="RefSeq" id="WP_168059077.1">
    <property type="nucleotide sequence ID" value="NZ_VTOW01000001.1"/>
</dbReference>
<evidence type="ECO:0000313" key="5">
    <source>
        <dbReference type="Proteomes" id="UP000534783"/>
    </source>
</evidence>
<feature type="domain" description="GGDEF" evidence="3">
    <location>
        <begin position="318"/>
        <end position="450"/>
    </location>
</feature>
<dbReference type="SUPFAM" id="SSF55785">
    <property type="entry name" value="PYP-like sensor domain (PAS domain)"/>
    <property type="match status" value="2"/>
</dbReference>
<feature type="domain" description="PAC" evidence="2">
    <location>
        <begin position="109"/>
        <end position="163"/>
    </location>
</feature>
<dbReference type="SMART" id="SM00091">
    <property type="entry name" value="PAS"/>
    <property type="match status" value="2"/>
</dbReference>
<protein>
    <submittedName>
        <fullName evidence="4">Diguanylate cyclase</fullName>
    </submittedName>
</protein>
<dbReference type="PROSITE" id="PS50887">
    <property type="entry name" value="GGDEF"/>
    <property type="match status" value="1"/>
</dbReference>
<dbReference type="SUPFAM" id="SSF55073">
    <property type="entry name" value="Nucleotide cyclase"/>
    <property type="match status" value="1"/>
</dbReference>
<dbReference type="EMBL" id="VTOW01000001">
    <property type="protein sequence ID" value="NKE70846.1"/>
    <property type="molecule type" value="Genomic_DNA"/>
</dbReference>
<dbReference type="InterPro" id="IPR001610">
    <property type="entry name" value="PAC"/>
</dbReference>
<sequence length="453" mass="50294">MKKHSKRERLLKEVDLIEESSVQAGQKGIEPIWRDEKEGKILSSVVEQTADSVVITDPAGRIEYVNPAFEKQTGFSKQEAVGKTPRLVKSGKQDAAFYKQLWDTIRAGRVFRGVLINRRRDGSIYYEEKTITPLINAEGAIVRYVSTGKDITPRMRLEEERMRLVATLEETTDLVAITNADGEIVYLNKTGRTLLGLQSDGPLPVIKLSDVVPEWTRTLLIGEAIPSAIRHGSWSGETALIDRSGREVPVSQVILAHRTSGGEVEFLSTIARDISDRKMQTANLEYLATHDPLTNLPNRTLFLDRLNHTLLAAQREKGSFGLLIIDLDRFKEINDSLGHPVGDAVLQEVGVRLKRALRDSDTVARIGGDEFAVILPNVNREGGPAAIRKIRTALEEPFVLDGGSLFVYASVGMVLFPEHGKEALTLIRRADEAMYRAKQSGSGYEIDSSLQKK</sequence>
<feature type="domain" description="PAS" evidence="1">
    <location>
        <begin position="38"/>
        <end position="84"/>
    </location>
</feature>
<evidence type="ECO:0000259" key="1">
    <source>
        <dbReference type="PROSITE" id="PS50112"/>
    </source>
</evidence>
<dbReference type="PANTHER" id="PTHR46663">
    <property type="entry name" value="DIGUANYLATE CYCLASE DGCT-RELATED"/>
    <property type="match status" value="1"/>
</dbReference>
<dbReference type="Gene3D" id="3.30.450.20">
    <property type="entry name" value="PAS domain"/>
    <property type="match status" value="2"/>
</dbReference>
<organism evidence="4 5">
    <name type="scientific">Candidatus Manganitrophus noduliformans</name>
    <dbReference type="NCBI Taxonomy" id="2606439"/>
    <lineage>
        <taxon>Bacteria</taxon>
        <taxon>Pseudomonadati</taxon>
        <taxon>Nitrospirota</taxon>
        <taxon>Nitrospiria</taxon>
        <taxon>Candidatus Troglogloeales</taxon>
        <taxon>Candidatus Manganitrophaceae</taxon>
        <taxon>Candidatus Manganitrophus</taxon>
    </lineage>
</organism>
<dbReference type="Proteomes" id="UP000534783">
    <property type="component" value="Unassembled WGS sequence"/>
</dbReference>
<dbReference type="GO" id="GO:0006355">
    <property type="term" value="P:regulation of DNA-templated transcription"/>
    <property type="evidence" value="ECO:0007669"/>
    <property type="project" value="InterPro"/>
</dbReference>
<dbReference type="CDD" id="cd01949">
    <property type="entry name" value="GGDEF"/>
    <property type="match status" value="1"/>
</dbReference>
<dbReference type="InterPro" id="IPR000014">
    <property type="entry name" value="PAS"/>
</dbReference>
<dbReference type="SMART" id="SM00267">
    <property type="entry name" value="GGDEF"/>
    <property type="match status" value="1"/>
</dbReference>
<accession>A0A7X6DP76</accession>
<evidence type="ECO:0000259" key="2">
    <source>
        <dbReference type="PROSITE" id="PS50113"/>
    </source>
</evidence>
<dbReference type="InterPro" id="IPR043128">
    <property type="entry name" value="Rev_trsase/Diguanyl_cyclase"/>
</dbReference>
<dbReference type="PANTHER" id="PTHR46663:SF3">
    <property type="entry name" value="SLL0267 PROTEIN"/>
    <property type="match status" value="1"/>
</dbReference>
<keyword evidence="5" id="KW-1185">Reference proteome</keyword>
<dbReference type="SMART" id="SM00086">
    <property type="entry name" value="PAC"/>
    <property type="match status" value="2"/>
</dbReference>
<proteinExistence type="predicted"/>
<evidence type="ECO:0000259" key="3">
    <source>
        <dbReference type="PROSITE" id="PS50887"/>
    </source>
</evidence>
<name>A0A7X6DP76_9BACT</name>
<dbReference type="InterPro" id="IPR052163">
    <property type="entry name" value="DGC-Regulatory_Protein"/>
</dbReference>
<dbReference type="Pfam" id="PF00989">
    <property type="entry name" value="PAS"/>
    <property type="match status" value="1"/>
</dbReference>
<feature type="domain" description="PAS" evidence="1">
    <location>
        <begin position="160"/>
        <end position="200"/>
    </location>
</feature>
<gene>
    <name evidence="4" type="ORF">MNODULE_08855</name>
</gene>
<dbReference type="InterPro" id="IPR000160">
    <property type="entry name" value="GGDEF_dom"/>
</dbReference>